<keyword evidence="6" id="KW-0560">Oxidoreductase</keyword>
<dbReference type="GO" id="GO:0016491">
    <property type="term" value="F:oxidoreductase activity"/>
    <property type="evidence" value="ECO:0007669"/>
    <property type="project" value="UniProtKB-KW"/>
</dbReference>
<reference evidence="6 7" key="1">
    <citation type="submission" date="2011-07" db="EMBL/GenBank/DDBJ databases">
        <authorList>
            <person name="Coyne R."/>
            <person name="Brami D."/>
            <person name="Johnson J."/>
            <person name="Hostetler J."/>
            <person name="Hannick L."/>
            <person name="Clark T."/>
            <person name="Cassidy-Hanley D."/>
            <person name="Inman J."/>
        </authorList>
    </citation>
    <scope>NUCLEOTIDE SEQUENCE [LARGE SCALE GENOMIC DNA]</scope>
    <source>
        <strain evidence="6 7">G5</strain>
    </source>
</reference>
<dbReference type="eggNOG" id="KOG2563">
    <property type="taxonomic scope" value="Eukaryota"/>
</dbReference>
<dbReference type="AlphaFoldDB" id="G0QQ56"/>
<sequence length="635" mass="74760">MFQISLMQNAFAPQASELQIVYKQSAFTYNLTSLVHMFFHIPISFPANFIVDKYGTKAGNTIACILTLTGSWLRLLINKNFNYAILGQVFVGIANPFIVNSMNKISNNWFYPIQRPIITGILSFSSIITGVIGLVIPGIYFQSYQALQDKKYSYQTGKNLTFKLLFYQALIVSFIVFLNFYFFCDKPKTPPSYCSFQKREPFIKSLKILIINKTYIFISIAFSSVYGTFIVLSVILDQILNPFGFFSSHTSLIGAIFVFSGLLGTVYFLNELKNENNYLYLLKKLTFCGILSLVSFQSILFSQIFILVCLPTFTLGFFVIPLIPIILELANEVCFPIGEAVITGFIYSISHIMGFLLGMGFSVIIQKFEGEKIGSVFCCLGFILLFLIAFISIFFIKQTLKRTQFEKKPIQRKRQVNFQEVYFKVYEKQNNNIYKQYTYINYYFFFFFFFSINIFINFIIIYQIFQVIMIFLVLLQFLEHPRNYISGQLFIIYINRQNFPLIISNLIYQKFLFFHLILKFFQIQKQKIHQKVLLQTKKNLKQANVFKRRKFIHHKGQNSFQKSHLYYIFQNQKEQKTSIQICRLIKDIFIQKQKKKMQKLKKIKILPKILLKIYFRKIFFFQIPSQKYNQKHHLQ</sequence>
<evidence type="ECO:0000256" key="3">
    <source>
        <dbReference type="ARBA" id="ARBA00022989"/>
    </source>
</evidence>
<keyword evidence="4 5" id="KW-0472">Membrane</keyword>
<dbReference type="Pfam" id="PF07690">
    <property type="entry name" value="MFS_1"/>
    <property type="match status" value="1"/>
</dbReference>
<accession>G0QQ56</accession>
<gene>
    <name evidence="6" type="ORF">IMG5_075530</name>
</gene>
<organism evidence="6 7">
    <name type="scientific">Ichthyophthirius multifiliis</name>
    <name type="common">White spot disease agent</name>
    <name type="synonym">Ich</name>
    <dbReference type="NCBI Taxonomy" id="5932"/>
    <lineage>
        <taxon>Eukaryota</taxon>
        <taxon>Sar</taxon>
        <taxon>Alveolata</taxon>
        <taxon>Ciliophora</taxon>
        <taxon>Intramacronucleata</taxon>
        <taxon>Oligohymenophorea</taxon>
        <taxon>Hymenostomatida</taxon>
        <taxon>Ophryoglenina</taxon>
        <taxon>Ichthyophthirius</taxon>
    </lineage>
</organism>
<dbReference type="GO" id="GO:0016020">
    <property type="term" value="C:membrane"/>
    <property type="evidence" value="ECO:0007669"/>
    <property type="project" value="UniProtKB-SubCell"/>
</dbReference>
<evidence type="ECO:0000256" key="5">
    <source>
        <dbReference type="SAM" id="Phobius"/>
    </source>
</evidence>
<dbReference type="OrthoDB" id="422206at2759"/>
<feature type="transmembrane region" description="Helical" evidence="5">
    <location>
        <begin position="281"/>
        <end position="299"/>
    </location>
</feature>
<evidence type="ECO:0000313" key="7">
    <source>
        <dbReference type="Proteomes" id="UP000008983"/>
    </source>
</evidence>
<evidence type="ECO:0000313" key="6">
    <source>
        <dbReference type="EMBL" id="EGR32652.1"/>
    </source>
</evidence>
<keyword evidence="7" id="KW-1185">Reference proteome</keyword>
<dbReference type="RefSeq" id="XP_004036638.1">
    <property type="nucleotide sequence ID" value="XM_004036590.1"/>
</dbReference>
<dbReference type="EMBL" id="GL983614">
    <property type="protein sequence ID" value="EGR32652.1"/>
    <property type="molecule type" value="Genomic_DNA"/>
</dbReference>
<dbReference type="GeneID" id="14908815"/>
<feature type="transmembrane region" description="Helical" evidence="5">
    <location>
        <begin position="214"/>
        <end position="236"/>
    </location>
</feature>
<comment type="subcellular location">
    <subcellularLocation>
        <location evidence="1">Membrane</location>
        <topology evidence="1">Multi-pass membrane protein</topology>
    </subcellularLocation>
</comment>
<feature type="transmembrane region" description="Helical" evidence="5">
    <location>
        <begin position="445"/>
        <end position="478"/>
    </location>
</feature>
<feature type="transmembrane region" description="Helical" evidence="5">
    <location>
        <begin position="121"/>
        <end position="144"/>
    </location>
</feature>
<evidence type="ECO:0000256" key="1">
    <source>
        <dbReference type="ARBA" id="ARBA00004141"/>
    </source>
</evidence>
<dbReference type="PANTHER" id="PTHR10924:SF6">
    <property type="entry name" value="SOLUTE CARRIER FAMILY 49 MEMBER A3"/>
    <property type="match status" value="1"/>
</dbReference>
<dbReference type="InParanoid" id="G0QQ56"/>
<feature type="transmembrane region" description="Helical" evidence="5">
    <location>
        <begin position="31"/>
        <end position="51"/>
    </location>
</feature>
<dbReference type="InterPro" id="IPR049680">
    <property type="entry name" value="FLVCR1-2_SLC49-like"/>
</dbReference>
<feature type="transmembrane region" description="Helical" evidence="5">
    <location>
        <begin position="164"/>
        <end position="183"/>
    </location>
</feature>
<dbReference type="EC" id="1.6.5.3" evidence="6"/>
<feature type="transmembrane region" description="Helical" evidence="5">
    <location>
        <begin position="83"/>
        <end position="100"/>
    </location>
</feature>
<feature type="transmembrane region" description="Helical" evidence="5">
    <location>
        <begin position="248"/>
        <end position="269"/>
    </location>
</feature>
<protein>
    <submittedName>
        <fullName evidence="6">Major facilitator superfamily protein, putative</fullName>
        <ecNumber evidence="6">1.6.5.3</ecNumber>
    </submittedName>
</protein>
<dbReference type="Proteomes" id="UP000008983">
    <property type="component" value="Unassembled WGS sequence"/>
</dbReference>
<feature type="transmembrane region" description="Helical" evidence="5">
    <location>
        <begin position="305"/>
        <end position="327"/>
    </location>
</feature>
<keyword evidence="2 5" id="KW-0812">Transmembrane</keyword>
<dbReference type="PANTHER" id="PTHR10924">
    <property type="entry name" value="MAJOR FACILITATOR SUPERFAMILY PROTEIN-RELATED"/>
    <property type="match status" value="1"/>
</dbReference>
<proteinExistence type="predicted"/>
<dbReference type="InterPro" id="IPR011701">
    <property type="entry name" value="MFS"/>
</dbReference>
<keyword evidence="3 5" id="KW-1133">Transmembrane helix</keyword>
<dbReference type="InterPro" id="IPR036259">
    <property type="entry name" value="MFS_trans_sf"/>
</dbReference>
<dbReference type="OMA" id="TRPGNIF"/>
<dbReference type="SUPFAM" id="SSF103473">
    <property type="entry name" value="MFS general substrate transporter"/>
    <property type="match status" value="1"/>
</dbReference>
<name>G0QQ56_ICHMU</name>
<evidence type="ECO:0000256" key="2">
    <source>
        <dbReference type="ARBA" id="ARBA00022692"/>
    </source>
</evidence>
<dbReference type="GO" id="GO:0022857">
    <property type="term" value="F:transmembrane transporter activity"/>
    <property type="evidence" value="ECO:0007669"/>
    <property type="project" value="InterPro"/>
</dbReference>
<feature type="transmembrane region" description="Helical" evidence="5">
    <location>
        <begin position="373"/>
        <end position="396"/>
    </location>
</feature>
<dbReference type="Gene3D" id="1.20.1250.20">
    <property type="entry name" value="MFS general substrate transporter like domains"/>
    <property type="match status" value="1"/>
</dbReference>
<evidence type="ECO:0000256" key="4">
    <source>
        <dbReference type="ARBA" id="ARBA00023136"/>
    </source>
</evidence>
<feature type="transmembrane region" description="Helical" evidence="5">
    <location>
        <begin position="339"/>
        <end position="361"/>
    </location>
</feature>